<dbReference type="STRING" id="77166.N6TJ08"/>
<keyword evidence="4" id="KW-1185">Reference proteome</keyword>
<reference evidence="3" key="2">
    <citation type="submission" date="2024-08" db="UniProtKB">
        <authorList>
            <consortium name="EnsemblMetazoa"/>
        </authorList>
    </citation>
    <scope>IDENTIFICATION</scope>
</reference>
<reference evidence="4 5" key="1">
    <citation type="journal article" date="2013" name="Genome Biol.">
        <title>Draft genome of the mountain pine beetle, Dendroctonus ponderosae Hopkins, a major forest pest.</title>
        <authorList>
            <person name="Keeling C.I."/>
            <person name="Yuen M.M."/>
            <person name="Liao N.Y."/>
            <person name="Docking T.R."/>
            <person name="Chan S.K."/>
            <person name="Taylor G.A."/>
            <person name="Palmquist D.L."/>
            <person name="Jackman S.D."/>
            <person name="Nguyen A."/>
            <person name="Li M."/>
            <person name="Henderson H."/>
            <person name="Janes J.K."/>
            <person name="Zhao Y."/>
            <person name="Pandoh P."/>
            <person name="Moore R."/>
            <person name="Sperling F.A."/>
            <person name="Huber D.P."/>
            <person name="Birol I."/>
            <person name="Jones S.J."/>
            <person name="Bohlmann J."/>
        </authorList>
    </citation>
    <scope>NUCLEOTIDE SEQUENCE</scope>
</reference>
<dbReference type="EMBL" id="KB632408">
    <property type="protein sequence ID" value="ERL95121.1"/>
    <property type="molecule type" value="Genomic_DNA"/>
</dbReference>
<evidence type="ECO:0000313" key="5">
    <source>
        <dbReference type="Proteomes" id="UP000030742"/>
    </source>
</evidence>
<dbReference type="Proteomes" id="UP000019118">
    <property type="component" value="Unassembled WGS sequence"/>
</dbReference>
<evidence type="ECO:0000313" key="3">
    <source>
        <dbReference type="EnsemblMetazoa" id="XP_019758786.1"/>
    </source>
</evidence>
<feature type="non-terminal residue" evidence="1">
    <location>
        <position position="1"/>
    </location>
</feature>
<protein>
    <submittedName>
        <fullName evidence="1 3">Uncharacterized protein</fullName>
    </submittedName>
</protein>
<evidence type="ECO:0000313" key="4">
    <source>
        <dbReference type="Proteomes" id="UP000019118"/>
    </source>
</evidence>
<dbReference type="SUPFAM" id="SSF82185">
    <property type="entry name" value="Histone H3 K4-specific methyltransferase SET7/9 N-terminal domain"/>
    <property type="match status" value="1"/>
</dbReference>
<accession>N6TJ08</accession>
<dbReference type="AlphaFoldDB" id="N6TJ08"/>
<evidence type="ECO:0000313" key="2">
    <source>
        <dbReference type="EMBL" id="ERL95121.1"/>
    </source>
</evidence>
<dbReference type="EMBL" id="KB740932">
    <property type="protein sequence ID" value="ENN77828.1"/>
    <property type="molecule type" value="Genomic_DNA"/>
</dbReference>
<organism evidence="1">
    <name type="scientific">Dendroctonus ponderosae</name>
    <name type="common">Mountain pine beetle</name>
    <dbReference type="NCBI Taxonomy" id="77166"/>
    <lineage>
        <taxon>Eukaryota</taxon>
        <taxon>Metazoa</taxon>
        <taxon>Ecdysozoa</taxon>
        <taxon>Arthropoda</taxon>
        <taxon>Hexapoda</taxon>
        <taxon>Insecta</taxon>
        <taxon>Pterygota</taxon>
        <taxon>Neoptera</taxon>
        <taxon>Endopterygota</taxon>
        <taxon>Coleoptera</taxon>
        <taxon>Polyphaga</taxon>
        <taxon>Cucujiformia</taxon>
        <taxon>Curculionidae</taxon>
        <taxon>Scolytinae</taxon>
        <taxon>Dendroctonus</taxon>
    </lineage>
</organism>
<dbReference type="HOGENOM" id="CLU_984589_0_0_1"/>
<dbReference type="OrthoDB" id="437960at2759"/>
<dbReference type="EnsemblMetazoa" id="XM_019903227.1">
    <property type="protein sequence ID" value="XP_019758786.1"/>
    <property type="gene ID" value="LOC109536823"/>
</dbReference>
<dbReference type="InterPro" id="IPR052849">
    <property type="entry name" value="MORN_repeat_protein"/>
</dbReference>
<name>N6TJ08_DENPD</name>
<dbReference type="KEGG" id="dpa:109536823"/>
<dbReference type="PANTHER" id="PTHR46917:SF1">
    <property type="entry name" value="MORN REPEAT-CONTAINING PROTEIN 2"/>
    <property type="match status" value="1"/>
</dbReference>
<sequence>MPKKSKKGKTSTETTQKGVEGSASYAELILLDPNFHQSTSKFEFSNGDTYQGEYCAHASGLVWRQGHGTYTTKDGQIYTGKWDGDKLVENEDVEIVYPGGVKYYGSLLKNQYTGPGVYHLEDNVSLICNFADNIPTGEVTLIDPNGNAWHGFAEKDDSLLIKEHPFYRNISKDLGKALPKQTHISKMSIQASKKSDVESKTSLKYRDLRSLEKEIFAKSKKTPSGVDSSDWYQDYVTYCDTYGGIIHKVKTIGESTLTSEEYDWYAKYKEFEKKYLHLLKAHKIGKKNSKPLVDNKFFELIHSQEYKAMNKPIPVFYANAEEDGEC</sequence>
<dbReference type="OMA" id="EYCAHAS"/>
<dbReference type="Proteomes" id="UP000030742">
    <property type="component" value="Unassembled WGS sequence"/>
</dbReference>
<evidence type="ECO:0000313" key="1">
    <source>
        <dbReference type="EMBL" id="ENN77828.1"/>
    </source>
</evidence>
<dbReference type="PANTHER" id="PTHR46917">
    <property type="entry name" value="MORN REPEAT-CONTAINING PROTEIN 2"/>
    <property type="match status" value="1"/>
</dbReference>
<gene>
    <name evidence="3" type="primary">109536823</name>
    <name evidence="2" type="ORF">D910_12391</name>
    <name evidence="1" type="ORF">YQE_05711</name>
</gene>
<proteinExistence type="predicted"/>